<evidence type="ECO:0000313" key="4">
    <source>
        <dbReference type="EMBL" id="AKQ41078.1"/>
    </source>
</evidence>
<reference evidence="4 5" key="1">
    <citation type="journal article" date="2015" name="Int. J. Syst. Evol. Microbiol.">
        <title>Erythrobacter atlanticus sp. nov., a bacterium from ocean sediment able to degrade polycyclic aromatic hydrocarbons.</title>
        <authorList>
            <person name="Zhuang L."/>
            <person name="Liu Y."/>
            <person name="Wang L."/>
            <person name="Wang W."/>
            <person name="Shao Z."/>
        </authorList>
    </citation>
    <scope>NUCLEOTIDE SEQUENCE [LARGE SCALE GENOMIC DNA]</scope>
    <source>
        <strain evidence="5">s21-N3</strain>
    </source>
</reference>
<dbReference type="PANTHER" id="PTHR44591:SF23">
    <property type="entry name" value="CHEY SUBFAMILY"/>
    <property type="match status" value="1"/>
</dbReference>
<dbReference type="AlphaFoldDB" id="A0A0H4VVL2"/>
<evidence type="ECO:0000259" key="3">
    <source>
        <dbReference type="PROSITE" id="PS50110"/>
    </source>
</evidence>
<dbReference type="Pfam" id="PF00072">
    <property type="entry name" value="Response_reg"/>
    <property type="match status" value="1"/>
</dbReference>
<evidence type="ECO:0000256" key="2">
    <source>
        <dbReference type="PROSITE-ProRule" id="PRU00169"/>
    </source>
</evidence>
<dbReference type="PANTHER" id="PTHR44591">
    <property type="entry name" value="STRESS RESPONSE REGULATOR PROTEIN 1"/>
    <property type="match status" value="1"/>
</dbReference>
<dbReference type="InterPro" id="IPR050595">
    <property type="entry name" value="Bact_response_regulator"/>
</dbReference>
<accession>A0A0H4VVL2</accession>
<gene>
    <name evidence="4" type="ORF">CP97_01990</name>
</gene>
<dbReference type="PATRIC" id="fig|1648404.4.peg.427"/>
<evidence type="ECO:0000313" key="5">
    <source>
        <dbReference type="Proteomes" id="UP000059113"/>
    </source>
</evidence>
<organism evidence="4 5">
    <name type="scientific">Aurantiacibacter atlanticus</name>
    <dbReference type="NCBI Taxonomy" id="1648404"/>
    <lineage>
        <taxon>Bacteria</taxon>
        <taxon>Pseudomonadati</taxon>
        <taxon>Pseudomonadota</taxon>
        <taxon>Alphaproteobacteria</taxon>
        <taxon>Sphingomonadales</taxon>
        <taxon>Erythrobacteraceae</taxon>
        <taxon>Aurantiacibacter</taxon>
    </lineage>
</organism>
<dbReference type="STRING" id="1648404.CP97_01990"/>
<reference evidence="5" key="2">
    <citation type="submission" date="2015-04" db="EMBL/GenBank/DDBJ databases">
        <title>The complete genome sequence of Erythrobacter sp. s21-N3.</title>
        <authorList>
            <person name="Zhuang L."/>
            <person name="Liu Y."/>
            <person name="Shao Z."/>
        </authorList>
    </citation>
    <scope>NUCLEOTIDE SEQUENCE [LARGE SCALE GENOMIC DNA]</scope>
    <source>
        <strain evidence="5">s21-N3</strain>
    </source>
</reference>
<evidence type="ECO:0000256" key="1">
    <source>
        <dbReference type="ARBA" id="ARBA00022553"/>
    </source>
</evidence>
<dbReference type="KEGG" id="ery:CP97_01990"/>
<dbReference type="Gene3D" id="3.40.50.2300">
    <property type="match status" value="1"/>
</dbReference>
<dbReference type="InterPro" id="IPR001789">
    <property type="entry name" value="Sig_transdc_resp-reg_receiver"/>
</dbReference>
<dbReference type="PROSITE" id="PS50110">
    <property type="entry name" value="RESPONSE_REGULATORY"/>
    <property type="match status" value="1"/>
</dbReference>
<name>A0A0H4VVL2_9SPHN</name>
<dbReference type="OrthoDB" id="9801602at2"/>
<dbReference type="EMBL" id="CP011310">
    <property type="protein sequence ID" value="AKQ41078.1"/>
    <property type="molecule type" value="Genomic_DNA"/>
</dbReference>
<dbReference type="GO" id="GO:0000160">
    <property type="term" value="P:phosphorelay signal transduction system"/>
    <property type="evidence" value="ECO:0007669"/>
    <property type="project" value="InterPro"/>
</dbReference>
<dbReference type="RefSeq" id="WP_048884570.1">
    <property type="nucleotide sequence ID" value="NZ_CP011310.1"/>
</dbReference>
<dbReference type="SUPFAM" id="SSF52172">
    <property type="entry name" value="CheY-like"/>
    <property type="match status" value="1"/>
</dbReference>
<keyword evidence="5" id="KW-1185">Reference proteome</keyword>
<proteinExistence type="predicted"/>
<dbReference type="SMART" id="SM00448">
    <property type="entry name" value="REC"/>
    <property type="match status" value="1"/>
</dbReference>
<dbReference type="Proteomes" id="UP000059113">
    <property type="component" value="Chromosome"/>
</dbReference>
<feature type="modified residue" description="4-aspartylphosphate" evidence="2">
    <location>
        <position position="53"/>
    </location>
</feature>
<keyword evidence="1 2" id="KW-0597">Phosphoprotein</keyword>
<feature type="domain" description="Response regulatory" evidence="3">
    <location>
        <begin position="4"/>
        <end position="120"/>
    </location>
</feature>
<sequence length="132" mass="14464">MKIRVLIVEDDLLNRMFYEAVFKQRGYELLAVADGAHVLDAVDSFAPDIITMDIHIPNISGRVLTRKIKRNPATQHIPILAITAFAGKQDEEEIRRAGASGYLAKPLSIDSLLEAVDALLGNPAELEAVGQN</sequence>
<dbReference type="InterPro" id="IPR011006">
    <property type="entry name" value="CheY-like_superfamily"/>
</dbReference>
<protein>
    <submittedName>
        <fullName evidence="4">Two-component response regulator</fullName>
    </submittedName>
</protein>